<keyword evidence="3" id="KW-1185">Reference proteome</keyword>
<evidence type="ECO:0000313" key="2">
    <source>
        <dbReference type="EMBL" id="RLM93231.1"/>
    </source>
</evidence>
<reference evidence="3" key="1">
    <citation type="journal article" date="2019" name="Nat. Commun.">
        <title>The genome of broomcorn millet.</title>
        <authorList>
            <person name="Zou C."/>
            <person name="Miki D."/>
            <person name="Li D."/>
            <person name="Tang Q."/>
            <person name="Xiao L."/>
            <person name="Rajput S."/>
            <person name="Deng P."/>
            <person name="Jia W."/>
            <person name="Huang R."/>
            <person name="Zhang M."/>
            <person name="Sun Y."/>
            <person name="Hu J."/>
            <person name="Fu X."/>
            <person name="Schnable P.S."/>
            <person name="Li F."/>
            <person name="Zhang H."/>
            <person name="Feng B."/>
            <person name="Zhu X."/>
            <person name="Liu R."/>
            <person name="Schnable J.C."/>
            <person name="Zhu J.-K."/>
            <person name="Zhang H."/>
        </authorList>
    </citation>
    <scope>NUCLEOTIDE SEQUENCE [LARGE SCALE GENOMIC DNA]</scope>
</reference>
<dbReference type="AlphaFoldDB" id="A0A3L6R1G9"/>
<dbReference type="Proteomes" id="UP000275267">
    <property type="component" value="Unassembled WGS sequence"/>
</dbReference>
<accession>A0A3L6R1G9</accession>
<dbReference type="InterPro" id="IPR007658">
    <property type="entry name" value="DUF594"/>
</dbReference>
<feature type="region of interest" description="Disordered" evidence="1">
    <location>
        <begin position="103"/>
        <end position="169"/>
    </location>
</feature>
<sequence length="182" mass="20710">MRSESYIDLDSPRSIFWDGVRLGKRLLLGDIGGPWKLLEVFWVQALLYAAPYGDVEMHMQHLSQGGELITHLWALLYHAHIYSWQTVERWGGKPMKLETEEVEENPKDGGQFKGDLNTCSNADDNPRSPIPLQSATDIEENSMDMDSEVEIEDDVSSCSKDDNPNRISVPVQADIRWTCRTD</sequence>
<organism evidence="2 3">
    <name type="scientific">Panicum miliaceum</name>
    <name type="common">Proso millet</name>
    <name type="synonym">Broomcorn millet</name>
    <dbReference type="NCBI Taxonomy" id="4540"/>
    <lineage>
        <taxon>Eukaryota</taxon>
        <taxon>Viridiplantae</taxon>
        <taxon>Streptophyta</taxon>
        <taxon>Embryophyta</taxon>
        <taxon>Tracheophyta</taxon>
        <taxon>Spermatophyta</taxon>
        <taxon>Magnoliopsida</taxon>
        <taxon>Liliopsida</taxon>
        <taxon>Poales</taxon>
        <taxon>Poaceae</taxon>
        <taxon>PACMAD clade</taxon>
        <taxon>Panicoideae</taxon>
        <taxon>Panicodae</taxon>
        <taxon>Paniceae</taxon>
        <taxon>Panicinae</taxon>
        <taxon>Panicum</taxon>
        <taxon>Panicum sect. Panicum</taxon>
    </lineage>
</organism>
<feature type="compositionally biased region" description="Acidic residues" evidence="1">
    <location>
        <begin position="137"/>
        <end position="155"/>
    </location>
</feature>
<comment type="caution">
    <text evidence="2">The sequence shown here is derived from an EMBL/GenBank/DDBJ whole genome shotgun (WGS) entry which is preliminary data.</text>
</comment>
<name>A0A3L6R1G9_PANMI</name>
<dbReference type="PANTHER" id="PTHR31325">
    <property type="entry name" value="OS01G0798800 PROTEIN-RELATED"/>
    <property type="match status" value="1"/>
</dbReference>
<gene>
    <name evidence="2" type="ORF">C2845_PM08G06060</name>
</gene>
<evidence type="ECO:0008006" key="4">
    <source>
        <dbReference type="Google" id="ProtNLM"/>
    </source>
</evidence>
<dbReference type="STRING" id="4540.A0A3L6R1G9"/>
<evidence type="ECO:0000256" key="1">
    <source>
        <dbReference type="SAM" id="MobiDB-lite"/>
    </source>
</evidence>
<dbReference type="OrthoDB" id="691684at2759"/>
<dbReference type="Pfam" id="PF04578">
    <property type="entry name" value="DUF594"/>
    <property type="match status" value="1"/>
</dbReference>
<proteinExistence type="predicted"/>
<protein>
    <recommendedName>
        <fullName evidence="4">DUF4220 domain-containing protein</fullName>
    </recommendedName>
</protein>
<evidence type="ECO:0000313" key="3">
    <source>
        <dbReference type="Proteomes" id="UP000275267"/>
    </source>
</evidence>
<dbReference type="EMBL" id="PQIB02000010">
    <property type="protein sequence ID" value="RLM93231.1"/>
    <property type="molecule type" value="Genomic_DNA"/>
</dbReference>